<dbReference type="PRINTS" id="PR00380">
    <property type="entry name" value="KINESINHEAVY"/>
</dbReference>
<dbReference type="InterPro" id="IPR027640">
    <property type="entry name" value="Kinesin-like_fam"/>
</dbReference>
<evidence type="ECO:0000256" key="4">
    <source>
        <dbReference type="ARBA" id="ARBA00023175"/>
    </source>
</evidence>
<comment type="caution">
    <text evidence="9">The sequence shown here is derived from an EMBL/GenBank/DDBJ whole genome shotgun (WGS) entry which is preliminary data.</text>
</comment>
<gene>
    <name evidence="9" type="ORF">ECRASSUSDP1_LOCUS18995</name>
</gene>
<dbReference type="AlphaFoldDB" id="A0AAD1XRN4"/>
<evidence type="ECO:0000256" key="3">
    <source>
        <dbReference type="ARBA" id="ARBA00023054"/>
    </source>
</evidence>
<name>A0AAD1XRN4_EUPCR</name>
<dbReference type="Pfam" id="PF00225">
    <property type="entry name" value="Kinesin"/>
    <property type="match status" value="1"/>
</dbReference>
<dbReference type="GO" id="GO:0003777">
    <property type="term" value="F:microtubule motor activity"/>
    <property type="evidence" value="ECO:0007669"/>
    <property type="project" value="InterPro"/>
</dbReference>
<dbReference type="EMBL" id="CAMPGE010019258">
    <property type="protein sequence ID" value="CAI2377607.1"/>
    <property type="molecule type" value="Genomic_DNA"/>
</dbReference>
<dbReference type="Proteomes" id="UP001295684">
    <property type="component" value="Unassembled WGS sequence"/>
</dbReference>
<dbReference type="PANTHER" id="PTHR47968:SF75">
    <property type="entry name" value="CENTROMERE-ASSOCIATED PROTEIN E"/>
    <property type="match status" value="1"/>
</dbReference>
<reference evidence="9" key="1">
    <citation type="submission" date="2023-07" db="EMBL/GenBank/DDBJ databases">
        <authorList>
            <consortium name="AG Swart"/>
            <person name="Singh M."/>
            <person name="Singh A."/>
            <person name="Seah K."/>
            <person name="Emmerich C."/>
        </authorList>
    </citation>
    <scope>NUCLEOTIDE SEQUENCE</scope>
    <source>
        <strain evidence="9">DP1</strain>
    </source>
</reference>
<keyword evidence="2 5" id="KW-0067">ATP-binding</keyword>
<dbReference type="SMART" id="SM00129">
    <property type="entry name" value="KISc"/>
    <property type="match status" value="1"/>
</dbReference>
<evidence type="ECO:0000256" key="7">
    <source>
        <dbReference type="SAM" id="MobiDB-lite"/>
    </source>
</evidence>
<feature type="region of interest" description="Disordered" evidence="7">
    <location>
        <begin position="370"/>
        <end position="393"/>
    </location>
</feature>
<feature type="coiled-coil region" evidence="6">
    <location>
        <begin position="558"/>
        <end position="852"/>
    </location>
</feature>
<evidence type="ECO:0000259" key="8">
    <source>
        <dbReference type="PROSITE" id="PS50067"/>
    </source>
</evidence>
<dbReference type="GO" id="GO:0005524">
    <property type="term" value="F:ATP binding"/>
    <property type="evidence" value="ECO:0007669"/>
    <property type="project" value="UniProtKB-UniRule"/>
</dbReference>
<evidence type="ECO:0000256" key="1">
    <source>
        <dbReference type="ARBA" id="ARBA00022741"/>
    </source>
</evidence>
<evidence type="ECO:0000256" key="5">
    <source>
        <dbReference type="PROSITE-ProRule" id="PRU00283"/>
    </source>
</evidence>
<dbReference type="PROSITE" id="PS50067">
    <property type="entry name" value="KINESIN_MOTOR_2"/>
    <property type="match status" value="1"/>
</dbReference>
<feature type="compositionally biased region" description="Polar residues" evidence="7">
    <location>
        <begin position="374"/>
        <end position="389"/>
    </location>
</feature>
<dbReference type="Gene3D" id="1.10.287.1490">
    <property type="match status" value="1"/>
</dbReference>
<dbReference type="GO" id="GO:0008017">
    <property type="term" value="F:microtubule binding"/>
    <property type="evidence" value="ECO:0007669"/>
    <property type="project" value="InterPro"/>
</dbReference>
<dbReference type="GO" id="GO:0007018">
    <property type="term" value="P:microtubule-based movement"/>
    <property type="evidence" value="ECO:0007669"/>
    <property type="project" value="InterPro"/>
</dbReference>
<feature type="domain" description="Kinesin motor" evidence="8">
    <location>
        <begin position="4"/>
        <end position="327"/>
    </location>
</feature>
<comment type="similarity">
    <text evidence="5">Belongs to the TRAFAC class myosin-kinesin ATPase superfamily. Kinesin family.</text>
</comment>
<evidence type="ECO:0000256" key="2">
    <source>
        <dbReference type="ARBA" id="ARBA00022840"/>
    </source>
</evidence>
<dbReference type="InterPro" id="IPR027417">
    <property type="entry name" value="P-loop_NTPase"/>
</dbReference>
<dbReference type="PANTHER" id="PTHR47968">
    <property type="entry name" value="CENTROMERE PROTEIN E"/>
    <property type="match status" value="1"/>
</dbReference>
<proteinExistence type="inferred from homology"/>
<dbReference type="InterPro" id="IPR019821">
    <property type="entry name" value="Kinesin_motor_CS"/>
</dbReference>
<keyword evidence="3 6" id="KW-0175">Coiled coil</keyword>
<keyword evidence="10" id="KW-1185">Reference proteome</keyword>
<dbReference type="InterPro" id="IPR001752">
    <property type="entry name" value="Kinesin_motor_dom"/>
</dbReference>
<accession>A0AAD1XRN4</accession>
<evidence type="ECO:0000313" key="9">
    <source>
        <dbReference type="EMBL" id="CAI2377607.1"/>
    </source>
</evidence>
<keyword evidence="4 5" id="KW-0505">Motor protein</keyword>
<organism evidence="9 10">
    <name type="scientific">Euplotes crassus</name>
    <dbReference type="NCBI Taxonomy" id="5936"/>
    <lineage>
        <taxon>Eukaryota</taxon>
        <taxon>Sar</taxon>
        <taxon>Alveolata</taxon>
        <taxon>Ciliophora</taxon>
        <taxon>Intramacronucleata</taxon>
        <taxon>Spirotrichea</taxon>
        <taxon>Hypotrichia</taxon>
        <taxon>Euplotida</taxon>
        <taxon>Euplotidae</taxon>
        <taxon>Moneuplotes</taxon>
    </lineage>
</organism>
<dbReference type="Gene3D" id="3.40.850.10">
    <property type="entry name" value="Kinesin motor domain"/>
    <property type="match status" value="1"/>
</dbReference>
<protein>
    <recommendedName>
        <fullName evidence="8">Kinesin motor domain-containing protein</fullName>
    </recommendedName>
</protein>
<feature type="compositionally biased region" description="Basic residues" evidence="7">
    <location>
        <begin position="1046"/>
        <end position="1056"/>
    </location>
</feature>
<feature type="binding site" evidence="5">
    <location>
        <begin position="83"/>
        <end position="90"/>
    </location>
    <ligand>
        <name>ATP</name>
        <dbReference type="ChEBI" id="CHEBI:30616"/>
    </ligand>
</feature>
<dbReference type="PROSITE" id="PS00411">
    <property type="entry name" value="KINESIN_MOTOR_1"/>
    <property type="match status" value="1"/>
</dbReference>
<feature type="coiled-coil region" evidence="6">
    <location>
        <begin position="453"/>
        <end position="487"/>
    </location>
</feature>
<evidence type="ECO:0000313" key="10">
    <source>
        <dbReference type="Proteomes" id="UP001295684"/>
    </source>
</evidence>
<feature type="region of interest" description="Disordered" evidence="7">
    <location>
        <begin position="1029"/>
        <end position="1056"/>
    </location>
</feature>
<feature type="coiled-coil region" evidence="6">
    <location>
        <begin position="888"/>
        <end position="922"/>
    </location>
</feature>
<dbReference type="SUPFAM" id="SSF52540">
    <property type="entry name" value="P-loop containing nucleoside triphosphate hydrolases"/>
    <property type="match status" value="1"/>
</dbReference>
<dbReference type="InterPro" id="IPR036961">
    <property type="entry name" value="Kinesin_motor_dom_sf"/>
</dbReference>
<evidence type="ECO:0000256" key="6">
    <source>
        <dbReference type="SAM" id="Coils"/>
    </source>
</evidence>
<sequence length="1056" mass="121655">MESRINVCVRIKPLKKGEEINDKNNLWNITDEKVIVNSRTNETFNFDKVFNQEYSTTDIFEQNIKNHIESAVKGINVTIFAYGQTSSGKTFTMRGSEECPGLIPLTINEIFRLTADGKSGSNCKVTCSYMEIYNESVNDLLNPKNKNLGIRESVSKGIHIQGLTTEECKDQKTMIELLEAGENARITAATNLNEQSSRSHSVFRFNIEISEKKKNGEISTKTSQFNLVDLAGSEGVSRTKSQGIRFREGSNINKSLLALSKVIHRLSSNEKKGKVFINYRDSKLTRILQPSLGGNSQTIVICTLSQLFVNYQESVKTLLFGQMAKNVRTIVNVNEVVKNKDALELKAAKQENEELKDQIHQLEIKLKEIAKSKGNGSNKNSRFSTPNNDGNKENLESKAVLDEVMEVDQNEASHNSSGSNLKSTITHLKDQISYLHGKIFTKSEEIEQKDLIIRKIQSEKFEIEQKYEEVDAKENEARKEIELLKEQLASNADITVESIKKEFEKNQNKEILDADGIQCFNINSEDSNDDCNFLSSLEKKSQGKDSHLDMEFKLKKLILQQEATISKLTNELELLTDNSVNMKNEIRLLNECERLKTEELDNAEQEIIKLKEEIKFFQESNKELVNSIDEVEKTLQEIERGPGISMMDSSKSESSYHKIDKRSLLEENDRLNKETNELQSRCHDLSFQLQKVDSDKSITQKKLETAESNIEILNETLEFMSNENSQFKDQLARQKEVIDFKRKEIGHYESDLEEIKKKFSTKKRMKKAQSKESSNNKFIKEIENLKLQIQDYKEQLEKKEKEYNELKVTVDKVKKIKGDYDSVVKREKQSLKAEFDKQKKSLLQEVDEYKYKSYNVLNDNASLKKKIKSLNNTILDRDIEIKTHKQDKEKYMLEIVDLKVNIKESERVKEQLETKNQEEHRKNLVKQAKMEAELEAVHLKEVENRDVLYNYKKFAKNMNDVIKIFIKGSDSAIEATKDKEQFNTIENECYKCILEQKEMLLKVQKKINLKRQSGFKVPDTKAHPAIKIGYSEDEPTTTDENAGVKSGRKRVRIDVD</sequence>
<keyword evidence="1 5" id="KW-0547">Nucleotide-binding</keyword>